<gene>
    <name evidence="1" type="ORF">BBOMB_0318</name>
</gene>
<name>A0A080N5T9_9BIFI</name>
<dbReference type="InterPro" id="IPR013785">
    <property type="entry name" value="Aldolase_TIM"/>
</dbReference>
<keyword evidence="2" id="KW-1185">Reference proteome</keyword>
<proteinExistence type="predicted"/>
<comment type="caution">
    <text evidence="1">The sequence shown here is derived from an EMBL/GenBank/DDBJ whole genome shotgun (WGS) entry which is preliminary data.</text>
</comment>
<dbReference type="STRING" id="1341695.BBOMB_0318"/>
<evidence type="ECO:0000313" key="1">
    <source>
        <dbReference type="EMBL" id="KFF30989.1"/>
    </source>
</evidence>
<dbReference type="OrthoDB" id="9758822at2"/>
<accession>A0A080N5T9</accession>
<dbReference type="RefSeq" id="WP_044086502.1">
    <property type="nucleotide sequence ID" value="NZ_ATLK01000001.1"/>
</dbReference>
<organism evidence="1 2">
    <name type="scientific">Bifidobacterium bombi DSM 19703</name>
    <dbReference type="NCBI Taxonomy" id="1341695"/>
    <lineage>
        <taxon>Bacteria</taxon>
        <taxon>Bacillati</taxon>
        <taxon>Actinomycetota</taxon>
        <taxon>Actinomycetes</taxon>
        <taxon>Bifidobacteriales</taxon>
        <taxon>Bifidobacteriaceae</taxon>
        <taxon>Bifidobacterium</taxon>
    </lineage>
</organism>
<evidence type="ECO:0000313" key="2">
    <source>
        <dbReference type="Proteomes" id="UP000028730"/>
    </source>
</evidence>
<dbReference type="InterPro" id="IPR017853">
    <property type="entry name" value="GH"/>
</dbReference>
<sequence>MDGKQERYRISDGASCRTISVGVGPETGGVRIIGGSISSQLTRPRKEYAVVELFVLRIDSGIDGACEDILSSRLNVARVQSDGRTVSIDFVPYELADGSQLAVHYESIASDGGTGHDGTGLESTVTLSLDGRPTDRRLRHLFMDVLTAGSEDLVFTAPPTFDVSRYADGYTAEQMQLGEPVYFKGLIMGSRFPANKNDAVAFEQLGLAYVPDGFTADGVAARLDYRTAMPLEDCRDNPWTSWKSVAVASSATDMEGLRGDFWRYLEGIVVPPVLKLQYNSWFEAFLAIDRGRFLGACEQMARIGEKYGMPKLDTYVLDDGWNTYNDQEFTGIHEADSGTEANRSGFWEFNTKFPGGMPALGERMSSDGRNLGLWFGPQGGYVYEGTFSKFLRSRGNGEVNEDTPLGDVIDANEGRYLRKLKPWLLGMQREGRLAYWKLDGFATAPCLAPDHQHYCEPDAYVTQQWERWIDIFEAMREQNPDIFINATSYVPCSPWMLQWVNSIWLQNCDDREQPGDAAGEAVDQAITGRDRIYARNTFEGGIQLPLTHYYNHEPIYGHAEETPYSDAGFARYLLVNAMRGTTIWELHLSADRLTDPQWRSLASVLRFVRDHFATLKTSRMFVCADGVGKFGDALLPNTISAKAMNAGYGFWCDNARTGESHERLVLVRNPSAITLEVALPSGVAGAEQLVVVYNSADQAVVGSFFEAGSKLVLPPSDCVLLANHHMELDL</sequence>
<reference evidence="1 2" key="1">
    <citation type="journal article" date="2014" name="Appl. Environ. Microbiol.">
        <title>Genomic encyclopedia of type strains of the genus Bifidobacterium.</title>
        <authorList>
            <person name="Milani C."/>
            <person name="Lugli G.A."/>
            <person name="Duranti S."/>
            <person name="Turroni F."/>
            <person name="Bottacini F."/>
            <person name="Mangifesta M."/>
            <person name="Sanchez B."/>
            <person name="Viappiani A."/>
            <person name="Mancabelli L."/>
            <person name="Taminiau B."/>
            <person name="Delcenserie V."/>
            <person name="Barrangou R."/>
            <person name="Margolles A."/>
            <person name="van Sinderen D."/>
            <person name="Ventura M."/>
        </authorList>
    </citation>
    <scope>NUCLEOTIDE SEQUENCE [LARGE SCALE GENOMIC DNA]</scope>
    <source>
        <strain evidence="1 2">DSM 19703</strain>
    </source>
</reference>
<dbReference type="Proteomes" id="UP000028730">
    <property type="component" value="Unassembled WGS sequence"/>
</dbReference>
<protein>
    <recommendedName>
        <fullName evidence="3">Alpha-galactosidase</fullName>
    </recommendedName>
</protein>
<evidence type="ECO:0008006" key="3">
    <source>
        <dbReference type="Google" id="ProtNLM"/>
    </source>
</evidence>
<dbReference type="SUPFAM" id="SSF51445">
    <property type="entry name" value="(Trans)glycosidases"/>
    <property type="match status" value="1"/>
</dbReference>
<dbReference type="Gene3D" id="3.20.20.70">
    <property type="entry name" value="Aldolase class I"/>
    <property type="match status" value="1"/>
</dbReference>
<dbReference type="EMBL" id="ATLK01000001">
    <property type="protein sequence ID" value="KFF30989.1"/>
    <property type="molecule type" value="Genomic_DNA"/>
</dbReference>
<dbReference type="AlphaFoldDB" id="A0A080N5T9"/>
<dbReference type="eggNOG" id="COG3345">
    <property type="taxonomic scope" value="Bacteria"/>
</dbReference>